<feature type="transmembrane region" description="Helical" evidence="9">
    <location>
        <begin position="45"/>
        <end position="64"/>
    </location>
</feature>
<dbReference type="GO" id="GO:0016020">
    <property type="term" value="C:membrane"/>
    <property type="evidence" value="ECO:0007669"/>
    <property type="project" value="InterPro"/>
</dbReference>
<dbReference type="EC" id="2.7.13.3" evidence="2"/>
<evidence type="ECO:0000313" key="12">
    <source>
        <dbReference type="Proteomes" id="UP000000328"/>
    </source>
</evidence>
<evidence type="ECO:0000256" key="6">
    <source>
        <dbReference type="ARBA" id="ARBA00022777"/>
    </source>
</evidence>
<keyword evidence="6 11" id="KW-0418">Kinase</keyword>
<dbReference type="Gene3D" id="3.30.565.10">
    <property type="entry name" value="Histidine kinase-like ATPase, C-terminal domain"/>
    <property type="match status" value="1"/>
</dbReference>
<keyword evidence="8" id="KW-0902">Two-component regulatory system</keyword>
<dbReference type="InterPro" id="IPR036890">
    <property type="entry name" value="HATPase_C_sf"/>
</dbReference>
<dbReference type="eggNOG" id="COG4585">
    <property type="taxonomic scope" value="Bacteria"/>
</dbReference>
<keyword evidence="3" id="KW-0597">Phosphoprotein</keyword>
<evidence type="ECO:0000313" key="11">
    <source>
        <dbReference type="EMBL" id="ADJ47722.1"/>
    </source>
</evidence>
<keyword evidence="7" id="KW-0067">ATP-binding</keyword>
<proteinExistence type="predicted"/>
<dbReference type="OrthoDB" id="3616637at2"/>
<evidence type="ECO:0000256" key="8">
    <source>
        <dbReference type="ARBA" id="ARBA00023012"/>
    </source>
</evidence>
<dbReference type="GO" id="GO:0000155">
    <property type="term" value="F:phosphorelay sensor kinase activity"/>
    <property type="evidence" value="ECO:0007669"/>
    <property type="project" value="InterPro"/>
</dbReference>
<evidence type="ECO:0000256" key="1">
    <source>
        <dbReference type="ARBA" id="ARBA00000085"/>
    </source>
</evidence>
<dbReference type="Gene3D" id="1.20.5.1930">
    <property type="match status" value="1"/>
</dbReference>
<keyword evidence="5" id="KW-0547">Nucleotide-binding</keyword>
<protein>
    <recommendedName>
        <fullName evidence="2">histidine kinase</fullName>
        <ecNumber evidence="2">2.7.13.3</ecNumber>
    </recommendedName>
</protein>
<dbReference type="KEGG" id="amd:AMED_5981"/>
<evidence type="ECO:0000256" key="3">
    <source>
        <dbReference type="ARBA" id="ARBA00022553"/>
    </source>
</evidence>
<gene>
    <name evidence="11" type="ordered locus">AMED_5981</name>
</gene>
<dbReference type="InterPro" id="IPR050482">
    <property type="entry name" value="Sensor_HK_TwoCompSys"/>
</dbReference>
<evidence type="ECO:0000256" key="4">
    <source>
        <dbReference type="ARBA" id="ARBA00022679"/>
    </source>
</evidence>
<dbReference type="AlphaFoldDB" id="A0A0H3DBV7"/>
<name>A0A0H3DBV7_AMYMU</name>
<dbReference type="InterPro" id="IPR011712">
    <property type="entry name" value="Sig_transdc_His_kin_sub3_dim/P"/>
</dbReference>
<dbReference type="EMBL" id="CP002000">
    <property type="protein sequence ID" value="ADJ47722.1"/>
    <property type="molecule type" value="Genomic_DNA"/>
</dbReference>
<feature type="transmembrane region" description="Helical" evidence="9">
    <location>
        <begin position="85"/>
        <end position="102"/>
    </location>
</feature>
<accession>A0A0H3DBV7</accession>
<dbReference type="RefSeq" id="WP_013227775.1">
    <property type="nucleotide sequence ID" value="NC_014318.1"/>
</dbReference>
<dbReference type="GO" id="GO:0005524">
    <property type="term" value="F:ATP binding"/>
    <property type="evidence" value="ECO:0007669"/>
    <property type="project" value="UniProtKB-KW"/>
</dbReference>
<dbReference type="Proteomes" id="UP000000328">
    <property type="component" value="Chromosome"/>
</dbReference>
<feature type="domain" description="Signal transduction histidine kinase subgroup 3 dimerisation and phosphoacceptor" evidence="10">
    <location>
        <begin position="136"/>
        <end position="198"/>
    </location>
</feature>
<organism evidence="11 12">
    <name type="scientific">Amycolatopsis mediterranei (strain U-32)</name>
    <dbReference type="NCBI Taxonomy" id="749927"/>
    <lineage>
        <taxon>Bacteria</taxon>
        <taxon>Bacillati</taxon>
        <taxon>Actinomycetota</taxon>
        <taxon>Actinomycetes</taxon>
        <taxon>Pseudonocardiales</taxon>
        <taxon>Pseudonocardiaceae</taxon>
        <taxon>Amycolatopsis</taxon>
    </lineage>
</organism>
<evidence type="ECO:0000256" key="5">
    <source>
        <dbReference type="ARBA" id="ARBA00022741"/>
    </source>
</evidence>
<reference evidence="11 12" key="1">
    <citation type="journal article" date="2010" name="Cell Res.">
        <title>Complete genome sequence of the rifamycin SV-producing Amycolatopsis mediterranei U32 revealed its genetic characteristics in phylogeny and metabolism.</title>
        <authorList>
            <person name="Zhao W."/>
            <person name="Zhong Y."/>
            <person name="Yuan H."/>
            <person name="Wang J."/>
            <person name="Zheng H."/>
            <person name="Wang Y."/>
            <person name="Cen X."/>
            <person name="Xu F."/>
            <person name="Bai J."/>
            <person name="Han X."/>
            <person name="Lu G."/>
            <person name="Zhu Y."/>
            <person name="Shao Z."/>
            <person name="Yan H."/>
            <person name="Li C."/>
            <person name="Peng N."/>
            <person name="Zhang Z."/>
            <person name="Zhang Y."/>
            <person name="Lin W."/>
            <person name="Fan Y."/>
            <person name="Qin Z."/>
            <person name="Hu Y."/>
            <person name="Zhu B."/>
            <person name="Wang S."/>
            <person name="Ding X."/>
            <person name="Zhao G.P."/>
        </authorList>
    </citation>
    <scope>NUCLEOTIDE SEQUENCE [LARGE SCALE GENOMIC DNA]</scope>
    <source>
        <strain evidence="12">U-32</strain>
    </source>
</reference>
<dbReference type="PATRIC" id="fig|749927.5.peg.6221"/>
<feature type="transmembrane region" description="Helical" evidence="9">
    <location>
        <begin position="108"/>
        <end position="124"/>
    </location>
</feature>
<sequence length="329" mass="34763">MRQSFVTTAAVAAVFFASGAWTPHQGWLAAGLSAAQLVPLLWSRRAPALVLAVVTLATAGHLLLEPPRNAMYVPVLLALHSTPQRWLAAAATLVVGAAVFPAKGPLDGTVLAVTISAVAWLLGAERRRALAERAERAARRLHDTLAQTTAVMLVQAETLRAVGDLTDADRERLDTLLAAGRGALTLVRRTLDDLRDDAERAPDLAEVLARLRTAGLVLDRDPVLPALPRPVRELAERFVAETAVNALRHNGPGVRLRLDVEAGDRLTITARNTIEGTPHEGDGYGLAGLAEQAAAAGGVLTRGPRDGEWVVSVELPAAATRSRTGSRAA</sequence>
<evidence type="ECO:0000256" key="2">
    <source>
        <dbReference type="ARBA" id="ARBA00012438"/>
    </source>
</evidence>
<evidence type="ECO:0000256" key="9">
    <source>
        <dbReference type="SAM" id="Phobius"/>
    </source>
</evidence>
<keyword evidence="9" id="KW-0812">Transmembrane</keyword>
<dbReference type="SUPFAM" id="SSF55874">
    <property type="entry name" value="ATPase domain of HSP90 chaperone/DNA topoisomerase II/histidine kinase"/>
    <property type="match status" value="1"/>
</dbReference>
<dbReference type="Pfam" id="PF07730">
    <property type="entry name" value="HisKA_3"/>
    <property type="match status" value="1"/>
</dbReference>
<dbReference type="GeneID" id="92873645"/>
<keyword evidence="4" id="KW-0808">Transferase</keyword>
<dbReference type="HOGENOM" id="CLU_000445_20_1_11"/>
<evidence type="ECO:0000259" key="10">
    <source>
        <dbReference type="Pfam" id="PF07730"/>
    </source>
</evidence>
<dbReference type="PANTHER" id="PTHR24421">
    <property type="entry name" value="NITRATE/NITRITE SENSOR PROTEIN NARX-RELATED"/>
    <property type="match status" value="1"/>
</dbReference>
<dbReference type="GO" id="GO:0046983">
    <property type="term" value="F:protein dimerization activity"/>
    <property type="evidence" value="ECO:0007669"/>
    <property type="project" value="InterPro"/>
</dbReference>
<keyword evidence="9" id="KW-1133">Transmembrane helix</keyword>
<evidence type="ECO:0000256" key="7">
    <source>
        <dbReference type="ARBA" id="ARBA00022840"/>
    </source>
</evidence>
<comment type="catalytic activity">
    <reaction evidence="1">
        <text>ATP + protein L-histidine = ADP + protein N-phospho-L-histidine.</text>
        <dbReference type="EC" id="2.7.13.3"/>
    </reaction>
</comment>
<keyword evidence="9" id="KW-0472">Membrane</keyword>
<dbReference type="PANTHER" id="PTHR24421:SF10">
    <property type="entry name" value="NITRATE_NITRITE SENSOR PROTEIN NARQ"/>
    <property type="match status" value="1"/>
</dbReference>